<dbReference type="RefSeq" id="WP_162415015.1">
    <property type="nucleotide sequence ID" value="NZ_JAHQXE010000007.1"/>
</dbReference>
<keyword evidence="8" id="KW-1185">Reference proteome</keyword>
<dbReference type="SMART" id="SM00382">
    <property type="entry name" value="AAA"/>
    <property type="match status" value="1"/>
</dbReference>
<dbReference type="Gene3D" id="3.40.50.300">
    <property type="entry name" value="P-loop containing nucleotide triphosphate hydrolases"/>
    <property type="match status" value="2"/>
</dbReference>
<comment type="catalytic activity">
    <reaction evidence="4">
        <text>ATP + H2O = ADP + phosphate + H(+)</text>
        <dbReference type="Rhea" id="RHEA:13065"/>
        <dbReference type="ChEBI" id="CHEBI:15377"/>
        <dbReference type="ChEBI" id="CHEBI:15378"/>
        <dbReference type="ChEBI" id="CHEBI:30616"/>
        <dbReference type="ChEBI" id="CHEBI:43474"/>
        <dbReference type="ChEBI" id="CHEBI:456216"/>
        <dbReference type="EC" id="5.6.2.4"/>
    </reaction>
</comment>
<dbReference type="GO" id="GO:0043138">
    <property type="term" value="F:3'-5' DNA helicase activity"/>
    <property type="evidence" value="ECO:0007669"/>
    <property type="project" value="UniProtKB-EC"/>
</dbReference>
<comment type="similarity">
    <text evidence="1">Belongs to the HerA family.</text>
</comment>
<dbReference type="GO" id="GO:0005524">
    <property type="term" value="F:ATP binding"/>
    <property type="evidence" value="ECO:0007669"/>
    <property type="project" value="UniProtKB-KW"/>
</dbReference>
<dbReference type="InterPro" id="IPR027417">
    <property type="entry name" value="P-loop_NTPase"/>
</dbReference>
<evidence type="ECO:0000256" key="2">
    <source>
        <dbReference type="ARBA" id="ARBA00034617"/>
    </source>
</evidence>
<dbReference type="PANTHER" id="PTHR42957:SF1">
    <property type="entry name" value="HELICASE MJ1565-RELATED"/>
    <property type="match status" value="1"/>
</dbReference>
<dbReference type="EMBL" id="JAHQXE010000007">
    <property type="protein sequence ID" value="MBV0903821.1"/>
    <property type="molecule type" value="Genomic_DNA"/>
</dbReference>
<keyword evidence="7" id="KW-0547">Nucleotide-binding</keyword>
<name>A0AA41KJF9_9EURY</name>
<evidence type="ECO:0000256" key="1">
    <source>
        <dbReference type="ARBA" id="ARBA00007816"/>
    </source>
</evidence>
<protein>
    <submittedName>
        <fullName evidence="7">ATP-binding protein</fullName>
    </submittedName>
</protein>
<accession>A0AA41KJF9</accession>
<organism evidence="7 8">
    <name type="scientific">Haloarcula salina</name>
    <dbReference type="NCBI Taxonomy" id="1429914"/>
    <lineage>
        <taxon>Archaea</taxon>
        <taxon>Methanobacteriati</taxon>
        <taxon>Methanobacteriota</taxon>
        <taxon>Stenosarchaea group</taxon>
        <taxon>Halobacteria</taxon>
        <taxon>Halobacteriales</taxon>
        <taxon>Haloarculaceae</taxon>
        <taxon>Haloarcula</taxon>
    </lineage>
</organism>
<proteinExistence type="inferred from homology"/>
<feature type="compositionally biased region" description="Basic and acidic residues" evidence="5">
    <location>
        <begin position="7"/>
        <end position="20"/>
    </location>
</feature>
<dbReference type="Proteomes" id="UP001166304">
    <property type="component" value="Unassembled WGS sequence"/>
</dbReference>
<sequence length="370" mass="38303">MVVIGREGADEASHLDTGERRKPRGREGANGPAGRLGYYRARDGSRGAAVDFDLDCPHAGLVVGKRGSGKTYTLGVLAEGLLAADGIAPVVVDPMGAFAPLADADVPATVVDPRVCADALGPRQWCTVLGLDPERAAGALVWRAASERATLDGMGEWIAAAPAADATRRAAENLLSLAASWDVFDPDGLSVSDLCGGDLTVVDVAGLDTRPAGAVLSAVATALYDARVGGETARLPWLLVDEAHAFTDGVAARPLRRLLTRGRQPGVSVVLATQRPSSLPSTAISQADVLIAHRLTSAADVDALRAARPTYLDGDFASRLPTDTGEALVVDDATESVHRVTVRERETTHGGGSPRASDRPSATTRTDGGI</sequence>
<comment type="catalytic activity">
    <reaction evidence="2">
        <text>Couples ATP hydrolysis with the unwinding of duplex DNA by translocating in the 3'-5' direction.</text>
        <dbReference type="EC" id="5.6.2.4"/>
    </reaction>
</comment>
<dbReference type="SUPFAM" id="SSF52540">
    <property type="entry name" value="P-loop containing nucleoside triphosphate hydrolases"/>
    <property type="match status" value="1"/>
</dbReference>
<feature type="compositionally biased region" description="Polar residues" evidence="5">
    <location>
        <begin position="360"/>
        <end position="370"/>
    </location>
</feature>
<gene>
    <name evidence="7" type="ORF">KTS37_18720</name>
</gene>
<feature type="region of interest" description="Disordered" evidence="5">
    <location>
        <begin position="1"/>
        <end position="35"/>
    </location>
</feature>
<feature type="compositionally biased region" description="Basic and acidic residues" evidence="5">
    <location>
        <begin position="339"/>
        <end position="348"/>
    </location>
</feature>
<dbReference type="InterPro" id="IPR003593">
    <property type="entry name" value="AAA+_ATPase"/>
</dbReference>
<evidence type="ECO:0000256" key="5">
    <source>
        <dbReference type="SAM" id="MobiDB-lite"/>
    </source>
</evidence>
<evidence type="ECO:0000313" key="7">
    <source>
        <dbReference type="EMBL" id="MBV0903821.1"/>
    </source>
</evidence>
<dbReference type="AlphaFoldDB" id="A0AA41KJF9"/>
<feature type="domain" description="AAA+ ATPase" evidence="6">
    <location>
        <begin position="56"/>
        <end position="305"/>
    </location>
</feature>
<evidence type="ECO:0000259" key="6">
    <source>
        <dbReference type="SMART" id="SM00382"/>
    </source>
</evidence>
<evidence type="ECO:0000256" key="4">
    <source>
        <dbReference type="ARBA" id="ARBA00048988"/>
    </source>
</evidence>
<dbReference type="InterPro" id="IPR002789">
    <property type="entry name" value="HerA_central"/>
</dbReference>
<keyword evidence="7" id="KW-0067">ATP-binding</keyword>
<reference evidence="7" key="1">
    <citation type="submission" date="2021-06" db="EMBL/GenBank/DDBJ databases">
        <title>New haloarchaea isolates fom saline soil.</title>
        <authorList>
            <person name="Duran-Viseras A."/>
            <person name="Sanchez-Porro C.S."/>
            <person name="Ventosa A."/>
        </authorList>
    </citation>
    <scope>NUCLEOTIDE SEQUENCE</scope>
    <source>
        <strain evidence="7">JCM 18369</strain>
    </source>
</reference>
<evidence type="ECO:0000313" key="8">
    <source>
        <dbReference type="Proteomes" id="UP001166304"/>
    </source>
</evidence>
<dbReference type="InterPro" id="IPR008571">
    <property type="entry name" value="HerA-like"/>
</dbReference>
<dbReference type="PANTHER" id="PTHR42957">
    <property type="entry name" value="HELICASE MJ1565-RELATED"/>
    <property type="match status" value="1"/>
</dbReference>
<dbReference type="Pfam" id="PF01935">
    <property type="entry name" value="DUF87"/>
    <property type="match status" value="1"/>
</dbReference>
<comment type="caution">
    <text evidence="7">The sequence shown here is derived from an EMBL/GenBank/DDBJ whole genome shotgun (WGS) entry which is preliminary data.</text>
</comment>
<feature type="region of interest" description="Disordered" evidence="5">
    <location>
        <begin position="339"/>
        <end position="370"/>
    </location>
</feature>
<comment type="catalytic activity">
    <reaction evidence="3">
        <text>ATP + H2O = ADP + phosphate + H(+)</text>
        <dbReference type="Rhea" id="RHEA:13065"/>
        <dbReference type="ChEBI" id="CHEBI:15377"/>
        <dbReference type="ChEBI" id="CHEBI:15378"/>
        <dbReference type="ChEBI" id="CHEBI:30616"/>
        <dbReference type="ChEBI" id="CHEBI:43474"/>
        <dbReference type="ChEBI" id="CHEBI:456216"/>
        <dbReference type="EC" id="5.6.2.3"/>
    </reaction>
</comment>
<dbReference type="GO" id="GO:0043139">
    <property type="term" value="F:5'-3' DNA helicase activity"/>
    <property type="evidence" value="ECO:0007669"/>
    <property type="project" value="UniProtKB-EC"/>
</dbReference>
<evidence type="ECO:0000256" key="3">
    <source>
        <dbReference type="ARBA" id="ARBA00048954"/>
    </source>
</evidence>